<name>A0A7S4AA64_9STRA</name>
<dbReference type="Gene3D" id="3.30.200.20">
    <property type="entry name" value="Phosphorylase Kinase, domain 1"/>
    <property type="match status" value="1"/>
</dbReference>
<protein>
    <submittedName>
        <fullName evidence="13">Uncharacterized protein</fullName>
    </submittedName>
</protein>
<dbReference type="PANTHER" id="PTHR24351">
    <property type="entry name" value="RIBOSOMAL PROTEIN S6 KINASE"/>
    <property type="match status" value="1"/>
</dbReference>
<feature type="region of interest" description="Disordered" evidence="9">
    <location>
        <begin position="180"/>
        <end position="200"/>
    </location>
</feature>
<keyword evidence="2" id="KW-0723">Serine/threonine-protein kinase</keyword>
<organism evidence="13">
    <name type="scientific">Pseudo-nitzschia australis</name>
    <dbReference type="NCBI Taxonomy" id="44445"/>
    <lineage>
        <taxon>Eukaryota</taxon>
        <taxon>Sar</taxon>
        <taxon>Stramenopiles</taxon>
        <taxon>Ochrophyta</taxon>
        <taxon>Bacillariophyta</taxon>
        <taxon>Bacillariophyceae</taxon>
        <taxon>Bacillariophycidae</taxon>
        <taxon>Bacillariales</taxon>
        <taxon>Bacillariaceae</taxon>
        <taxon>Pseudo-nitzschia</taxon>
    </lineage>
</organism>
<dbReference type="SMART" id="SM00133">
    <property type="entry name" value="S_TK_X"/>
    <property type="match status" value="1"/>
</dbReference>
<dbReference type="FunFam" id="1.10.510.10:FF:000008">
    <property type="entry name" value="Non-specific serine/threonine protein kinase"/>
    <property type="match status" value="1"/>
</dbReference>
<feature type="compositionally biased region" description="Acidic residues" evidence="9">
    <location>
        <begin position="182"/>
        <end position="199"/>
    </location>
</feature>
<dbReference type="InterPro" id="IPR000961">
    <property type="entry name" value="AGC-kinase_C"/>
</dbReference>
<evidence type="ECO:0000256" key="1">
    <source>
        <dbReference type="ARBA" id="ARBA00009903"/>
    </source>
</evidence>
<feature type="region of interest" description="Disordered" evidence="9">
    <location>
        <begin position="146"/>
        <end position="168"/>
    </location>
</feature>
<evidence type="ECO:0000256" key="2">
    <source>
        <dbReference type="ARBA" id="ARBA00022527"/>
    </source>
</evidence>
<gene>
    <name evidence="13" type="ORF">PAUS00366_LOCUS1384</name>
</gene>
<dbReference type="InterPro" id="IPR001683">
    <property type="entry name" value="PX_dom"/>
</dbReference>
<feature type="domain" description="AGC-kinase C-terminal" evidence="12">
    <location>
        <begin position="580"/>
        <end position="653"/>
    </location>
</feature>
<dbReference type="SUPFAM" id="SSF64268">
    <property type="entry name" value="PX domain"/>
    <property type="match status" value="1"/>
</dbReference>
<keyword evidence="7 8" id="KW-0067">ATP-binding</keyword>
<dbReference type="InterPro" id="IPR008271">
    <property type="entry name" value="Ser/Thr_kinase_AS"/>
</dbReference>
<dbReference type="InterPro" id="IPR017441">
    <property type="entry name" value="Protein_kinase_ATP_BS"/>
</dbReference>
<evidence type="ECO:0000259" key="11">
    <source>
        <dbReference type="PROSITE" id="PS50195"/>
    </source>
</evidence>
<dbReference type="InterPro" id="IPR036871">
    <property type="entry name" value="PX_dom_sf"/>
</dbReference>
<evidence type="ECO:0000256" key="7">
    <source>
        <dbReference type="ARBA" id="ARBA00022840"/>
    </source>
</evidence>
<dbReference type="GO" id="GO:0004674">
    <property type="term" value="F:protein serine/threonine kinase activity"/>
    <property type="evidence" value="ECO:0007669"/>
    <property type="project" value="UniProtKB-KW"/>
</dbReference>
<evidence type="ECO:0000256" key="3">
    <source>
        <dbReference type="ARBA" id="ARBA00022553"/>
    </source>
</evidence>
<sequence length="655" mass="71790">MSPQNVQQQTTGEASIDFSVVIAASAPVEDTGGLVHAVTVIQPAQTWTVIRGHDDFLAVAQNLSSQIMDLPALPEVAKQFQGCSNDLHSIVTVRTHLQHWLDTILMYPGARDSPAISNFLTYAPNMIPPQYENVSWTIFTADGQVASPTTAQGNPQTASTESSGYDDGNLDDMAMDVMFDTGDGDDIGQHDDDDSDGEEEYRASIRYKACDDPITEEDQMDLQNVIAGEVEMVDDVGSLAQSLGASHLGRSIMLQEETIGNNGNRQAQHQGIPQAGLQLGGAMTGGGSGGIGSAMKHATSQQIGTSFNQVKPESAPRLDAFKMIKVIGKGSFGKVFLVKEIKTSQMFALKVLKKDNIIKRNQVEHTKTERSVLGYVTHPFIVGMNMAFQSRDKLYFVLDYCAGGELFFHLGKLGKFPESRSRFYAAEIILAISYVHSLDIIYRDLKPENVLLDGSGHIRLTDFGLSKEGISSSSSGANSFCGTPEYLAPEILNRQGHGRGVDWWSLGALLYEMLTGLPPFYCQDRERLFEKIRKSELHYPASLSSNSKHMLRGLLTKDPNRRLGSGPKDAEEIKPHPFFASIDWEKLQRGQIAPPWAPTITGSQDTSQFDAEFTSMPIFSPRSMRSTLGTTPLGDNPFEGFTFQERILEGPGTRC</sequence>
<dbReference type="AlphaFoldDB" id="A0A7S4AA64"/>
<proteinExistence type="inferred from homology"/>
<evidence type="ECO:0000259" key="10">
    <source>
        <dbReference type="PROSITE" id="PS50011"/>
    </source>
</evidence>
<dbReference type="PROSITE" id="PS50011">
    <property type="entry name" value="PROTEIN_KINASE_DOM"/>
    <property type="match status" value="1"/>
</dbReference>
<evidence type="ECO:0000256" key="6">
    <source>
        <dbReference type="ARBA" id="ARBA00022777"/>
    </source>
</evidence>
<dbReference type="PROSITE" id="PS00108">
    <property type="entry name" value="PROTEIN_KINASE_ST"/>
    <property type="match status" value="1"/>
</dbReference>
<evidence type="ECO:0000256" key="9">
    <source>
        <dbReference type="SAM" id="MobiDB-lite"/>
    </source>
</evidence>
<dbReference type="EMBL" id="HBIX01001866">
    <property type="protein sequence ID" value="CAE0708664.1"/>
    <property type="molecule type" value="Transcribed_RNA"/>
</dbReference>
<feature type="compositionally biased region" description="Polar residues" evidence="9">
    <location>
        <begin position="146"/>
        <end position="163"/>
    </location>
</feature>
<feature type="domain" description="Protein kinase" evidence="10">
    <location>
        <begin position="321"/>
        <end position="579"/>
    </location>
</feature>
<dbReference type="PROSITE" id="PS51285">
    <property type="entry name" value="AGC_KINASE_CTER"/>
    <property type="match status" value="1"/>
</dbReference>
<dbReference type="PROSITE" id="PS00107">
    <property type="entry name" value="PROTEIN_KINASE_ATP"/>
    <property type="match status" value="1"/>
</dbReference>
<dbReference type="Gene3D" id="1.10.510.10">
    <property type="entry name" value="Transferase(Phosphotransferase) domain 1"/>
    <property type="match status" value="1"/>
</dbReference>
<keyword evidence="6" id="KW-0418">Kinase</keyword>
<dbReference type="InterPro" id="IPR017892">
    <property type="entry name" value="Pkinase_C"/>
</dbReference>
<accession>A0A7S4AA64</accession>
<dbReference type="InterPro" id="IPR000719">
    <property type="entry name" value="Prot_kinase_dom"/>
</dbReference>
<dbReference type="SMART" id="SM00220">
    <property type="entry name" value="S_TKc"/>
    <property type="match status" value="1"/>
</dbReference>
<keyword evidence="3" id="KW-0597">Phosphoprotein</keyword>
<dbReference type="SUPFAM" id="SSF56112">
    <property type="entry name" value="Protein kinase-like (PK-like)"/>
    <property type="match status" value="1"/>
</dbReference>
<feature type="binding site" evidence="8">
    <location>
        <position position="350"/>
    </location>
    <ligand>
        <name>ATP</name>
        <dbReference type="ChEBI" id="CHEBI:30616"/>
    </ligand>
</feature>
<dbReference type="InterPro" id="IPR011009">
    <property type="entry name" value="Kinase-like_dom_sf"/>
</dbReference>
<reference evidence="13" key="1">
    <citation type="submission" date="2021-01" db="EMBL/GenBank/DDBJ databases">
        <authorList>
            <person name="Corre E."/>
            <person name="Pelletier E."/>
            <person name="Niang G."/>
            <person name="Scheremetjew M."/>
            <person name="Finn R."/>
            <person name="Kale V."/>
            <person name="Holt S."/>
            <person name="Cochrane G."/>
            <person name="Meng A."/>
            <person name="Brown T."/>
            <person name="Cohen L."/>
        </authorList>
    </citation>
    <scope>NUCLEOTIDE SEQUENCE</scope>
    <source>
        <strain evidence="13">10249 10 AB</strain>
    </source>
</reference>
<feature type="domain" description="PX" evidence="11">
    <location>
        <begin position="1"/>
        <end position="127"/>
    </location>
</feature>
<dbReference type="Pfam" id="PF00433">
    <property type="entry name" value="Pkinase_C"/>
    <property type="match status" value="1"/>
</dbReference>
<evidence type="ECO:0000259" key="12">
    <source>
        <dbReference type="PROSITE" id="PS51285"/>
    </source>
</evidence>
<dbReference type="Pfam" id="PF00069">
    <property type="entry name" value="Pkinase"/>
    <property type="match status" value="1"/>
</dbReference>
<evidence type="ECO:0000256" key="5">
    <source>
        <dbReference type="ARBA" id="ARBA00022741"/>
    </source>
</evidence>
<dbReference type="GO" id="GO:0035091">
    <property type="term" value="F:phosphatidylinositol binding"/>
    <property type="evidence" value="ECO:0007669"/>
    <property type="project" value="InterPro"/>
</dbReference>
<evidence type="ECO:0000256" key="8">
    <source>
        <dbReference type="PROSITE-ProRule" id="PRU10141"/>
    </source>
</evidence>
<dbReference type="PROSITE" id="PS50195">
    <property type="entry name" value="PX"/>
    <property type="match status" value="1"/>
</dbReference>
<dbReference type="GO" id="GO:0005524">
    <property type="term" value="F:ATP binding"/>
    <property type="evidence" value="ECO:0007669"/>
    <property type="project" value="UniProtKB-UniRule"/>
</dbReference>
<keyword evidence="5 8" id="KW-0547">Nucleotide-binding</keyword>
<evidence type="ECO:0000256" key="4">
    <source>
        <dbReference type="ARBA" id="ARBA00022679"/>
    </source>
</evidence>
<evidence type="ECO:0000313" key="13">
    <source>
        <dbReference type="EMBL" id="CAE0708664.1"/>
    </source>
</evidence>
<dbReference type="FunFam" id="3.30.200.20:FF:000042">
    <property type="entry name" value="Aurora kinase A"/>
    <property type="match status" value="1"/>
</dbReference>
<comment type="similarity">
    <text evidence="1">Belongs to the protein kinase superfamily. AGC Ser/Thr protein kinase family.</text>
</comment>
<keyword evidence="4" id="KW-0808">Transferase</keyword>
<dbReference type="Gene3D" id="3.30.1520.10">
    <property type="entry name" value="Phox-like domain"/>
    <property type="match status" value="1"/>
</dbReference>